<accession>A0ACB7CCV3</accession>
<comment type="caution">
    <text evidence="1">The sequence shown here is derived from an EMBL/GenBank/DDBJ whole genome shotgun (WGS) entry which is preliminary data.</text>
</comment>
<name>A0ACB7CCV3_9ASCO</name>
<evidence type="ECO:0000313" key="1">
    <source>
        <dbReference type="EMBL" id="KAG4305381.1"/>
    </source>
</evidence>
<sequence>MKFDFKLSNLLGSVYRNGNLVFTSDNRLFSPVGNRVTQFDLTCNTSVTFPFENAKNIHCIALSPTNALLLSIDEAIFENADGRAILLNVFRRTVLYHFNFGGHVQDVQFSPCGKYFAVCLGQHVEVWKSPQSTDEIQFSPFVKHRVYTGHHDIIKTVTWSHDSRFLLTASKDITARMYSLNPTENFTPMTFAGHKEALIGAFFSSTEEIIYTASRDGALFHWEESDFSEENVLIENEKSNKDFKYKWNIKKKHYFNQRDTKTTCIAFHHGSNILVAGFTSGIFALYELPEFNMIHTLSISQNAIDFISINKTGEWIAFGAGKLGQLLVWEWQSESYILKQQSHFDMITGVIYTPDSQNIITCSDDGKIKLWDIRSGFCIVTFSEHTSAVTDIGFSKYGNVLFSSSLDGSVRAWDLTRYRNFRVFVAPTRLDFSCLAVDPSGEIVCAGSISSFDIHVWSVQTGQLLDRLSGHEGPVSSLSFSNTGEILVSGSWDKTVRSWEIFSRNQFIESFQLQSDVLDVAFRPDGKCVCISTLDGQLTFWDLSTGSQVNVIDGKKDISGGRNVGDQFTSEKSARNKFFNTICYSPDGYTVLAGGNSKYICIYDVESSVLIKKIQTSKNLSLDGTQEFLSTKNVTEAGPLELINQDDSSDLENKLDHSLPGAKKGDLSIRKLRPEIRTHALKFSPNGRSFAVASTEGVLIYSLDDLHIFDPYQLEMEITPQTVRTVLLENKDYLKAMIMAFRLNEQYIIHEVYESIPFNNIKLISRELPVIYLGRLLKFIASITEDSPHIEFHLLWIEALFTYHGKYIKSHNQDFIREIRNIQRYLVYIQQDIIKISDENRYFIEYILNRKNINKTDSTFFKKDHEVSMKIDSNNI</sequence>
<gene>
    <name evidence="1" type="ORF">PORY_000937</name>
</gene>
<organism evidence="1 2">
    <name type="scientific">Pneumocystis oryctolagi</name>
    <dbReference type="NCBI Taxonomy" id="42067"/>
    <lineage>
        <taxon>Eukaryota</taxon>
        <taxon>Fungi</taxon>
        <taxon>Dikarya</taxon>
        <taxon>Ascomycota</taxon>
        <taxon>Taphrinomycotina</taxon>
        <taxon>Pneumocystomycetes</taxon>
        <taxon>Pneumocystaceae</taxon>
        <taxon>Pneumocystis</taxon>
    </lineage>
</organism>
<protein>
    <submittedName>
        <fullName evidence="1">Uncharacterized protein</fullName>
    </submittedName>
</protein>
<dbReference type="Proteomes" id="UP000768646">
    <property type="component" value="Unassembled WGS sequence"/>
</dbReference>
<keyword evidence="2" id="KW-1185">Reference proteome</keyword>
<proteinExistence type="predicted"/>
<reference evidence="1 2" key="1">
    <citation type="journal article" date="2021" name="Commun. Biol.">
        <title>Genomic insights into the host specific adaptation of the Pneumocystis genus.</title>
        <authorList>
            <person name="Cisse O.H."/>
            <person name="Ma L."/>
            <person name="Dekker J.P."/>
            <person name="Khil P.P."/>
            <person name="Youn J.-H."/>
            <person name="Brenchley J.M."/>
            <person name="Blair R."/>
            <person name="Pahar B."/>
            <person name="Chabe M."/>
            <person name="Van Rompay K.K.A."/>
            <person name="Keesler R."/>
            <person name="Sukura A."/>
            <person name="Hirsch V."/>
            <person name="Kutty G."/>
            <person name="Liu Y."/>
            <person name="Peng L."/>
            <person name="Chen J."/>
            <person name="Song J."/>
            <person name="Weissenbacher-Lang C."/>
            <person name="Xu J."/>
            <person name="Upham N.S."/>
            <person name="Stajich J.E."/>
            <person name="Cuomo C.A."/>
            <person name="Cushion M.T."/>
            <person name="Kovacs J.A."/>
        </authorList>
    </citation>
    <scope>NUCLEOTIDE SEQUENCE [LARGE SCALE GENOMIC DNA]</scope>
    <source>
        <strain evidence="1 2">RABM</strain>
    </source>
</reference>
<evidence type="ECO:0000313" key="2">
    <source>
        <dbReference type="Proteomes" id="UP000768646"/>
    </source>
</evidence>
<dbReference type="EMBL" id="JABTEG010000003">
    <property type="protein sequence ID" value="KAG4305381.1"/>
    <property type="molecule type" value="Genomic_DNA"/>
</dbReference>